<evidence type="ECO:0000313" key="2">
    <source>
        <dbReference type="Proteomes" id="UP001651880"/>
    </source>
</evidence>
<gene>
    <name evidence="1" type="ORF">LJD61_01905</name>
</gene>
<proteinExistence type="predicted"/>
<organism evidence="1 2">
    <name type="scientific">Lutispora saccharofermentans</name>
    <dbReference type="NCBI Taxonomy" id="3024236"/>
    <lineage>
        <taxon>Bacteria</taxon>
        <taxon>Bacillati</taxon>
        <taxon>Bacillota</taxon>
        <taxon>Clostridia</taxon>
        <taxon>Lutisporales</taxon>
        <taxon>Lutisporaceae</taxon>
        <taxon>Lutispora</taxon>
    </lineage>
</organism>
<comment type="caution">
    <text evidence="1">The sequence shown here is derived from an EMBL/GenBank/DDBJ whole genome shotgun (WGS) entry which is preliminary data.</text>
</comment>
<dbReference type="EMBL" id="JAJEKE010000001">
    <property type="protein sequence ID" value="MCQ1528304.1"/>
    <property type="molecule type" value="Genomic_DNA"/>
</dbReference>
<name>A0ABT1NCD4_9FIRM</name>
<protein>
    <submittedName>
        <fullName evidence="1">Uncharacterized protein</fullName>
    </submittedName>
</protein>
<reference evidence="1 2" key="1">
    <citation type="submission" date="2021-10" db="EMBL/GenBank/DDBJ databases">
        <title>Lutispora strain m25 sp. nov., a thermophilic, non-spore-forming bacterium isolated from a lab-scale methanogenic bioreactor digesting anaerobic sludge.</title>
        <authorList>
            <person name="El Houari A."/>
            <person name="Mcdonald J."/>
        </authorList>
    </citation>
    <scope>NUCLEOTIDE SEQUENCE [LARGE SCALE GENOMIC DNA]</scope>
    <source>
        <strain evidence="2">m25</strain>
    </source>
</reference>
<accession>A0ABT1NCD4</accession>
<keyword evidence="2" id="KW-1185">Reference proteome</keyword>
<dbReference type="Proteomes" id="UP001651880">
    <property type="component" value="Unassembled WGS sequence"/>
</dbReference>
<evidence type="ECO:0000313" key="1">
    <source>
        <dbReference type="EMBL" id="MCQ1528304.1"/>
    </source>
</evidence>
<sequence length="59" mass="6739">MYNPSFKVAEFDHFKMQAGLPTFVLSAKQWIEKTNAIGLYVQAKGTNNMLQLEDSQKDD</sequence>